<dbReference type="AlphaFoldDB" id="A0A2P5T027"/>
<sequence length="376" mass="44662">MQLSPLIILYKKEILKNNFKFDNIQYKTIKLLNKLYKNLSNYQKNKNSILKNLLKFLPKFMLHDVSKKKIRGIYLWGNPGCGKTWIINLFFQSIPKNRKLRFHIHAFLIYVHKKLKILQGQDNPLLIIANQFKLNTDILFLDELYILDISDAVLISTLIMKFFENDIILIITSNVPPNELYHKMLNNNFLVVIKKIKEKCDVIHMNSGIDYRNIHFNSICLWKFPLNNETYNYMHSMFYILSGNKLKKSSILRINYRNIEILGSNNGVLSIDFQSICATERNQNDYAKLSRLFHSILVHNIPIMMYNNENEARRFLSLVDELYENNIKLLVSAETNKHQIYQGTKLKFEYKRCLSRLQEMQSEKYFKSQKFGFTEK</sequence>
<dbReference type="InterPro" id="IPR027417">
    <property type="entry name" value="P-loop_NTPase"/>
</dbReference>
<dbReference type="EMBL" id="PDKT01000002">
    <property type="protein sequence ID" value="PPI87913.1"/>
    <property type="molecule type" value="Genomic_DNA"/>
</dbReference>
<dbReference type="GO" id="GO:0005524">
    <property type="term" value="F:ATP binding"/>
    <property type="evidence" value="ECO:0007669"/>
    <property type="project" value="UniProtKB-KW"/>
</dbReference>
<dbReference type="SUPFAM" id="SSF52540">
    <property type="entry name" value="P-loop containing nucleoside triphosphate hydrolases"/>
    <property type="match status" value="1"/>
</dbReference>
<gene>
    <name evidence="3" type="ORF">CRV12_01705</name>
</gene>
<dbReference type="InterPro" id="IPR005654">
    <property type="entry name" value="ATPase_AFG1-like"/>
</dbReference>
<comment type="caution">
    <text evidence="3">The sequence shown here is derived from an EMBL/GenBank/DDBJ whole genome shotgun (WGS) entry which is preliminary data.</text>
</comment>
<dbReference type="GO" id="GO:0032153">
    <property type="term" value="C:cell division site"/>
    <property type="evidence" value="ECO:0007669"/>
    <property type="project" value="TreeGrafter"/>
</dbReference>
<reference evidence="3 4" key="1">
    <citation type="journal article" date="2018" name="Genome Biol. Evol.">
        <title>Cladogenesis and Genomic Streamlining in Extracellular Endosymbionts of Tropical Stink Bugs.</title>
        <authorList>
            <person name="Otero-Bravo A."/>
            <person name="Goffredi S."/>
            <person name="Sabree Z.L."/>
        </authorList>
    </citation>
    <scope>NUCLEOTIDE SEQUENCE [LARGE SCALE GENOMIC DNA]</scope>
    <source>
        <strain evidence="3 4">SoEE</strain>
    </source>
</reference>
<accession>A0A2P5T027</accession>
<dbReference type="GO" id="GO:0005737">
    <property type="term" value="C:cytoplasm"/>
    <property type="evidence" value="ECO:0007669"/>
    <property type="project" value="TreeGrafter"/>
</dbReference>
<dbReference type="Pfam" id="PF03969">
    <property type="entry name" value="AFG1_ATPase"/>
    <property type="match status" value="1"/>
</dbReference>
<name>A0A2P5T027_9GAMM</name>
<dbReference type="OrthoDB" id="9774491at2"/>
<organism evidence="3 4">
    <name type="scientific">Candidatus Pantoea edessiphila</name>
    <dbReference type="NCBI Taxonomy" id="2044610"/>
    <lineage>
        <taxon>Bacteria</taxon>
        <taxon>Pseudomonadati</taxon>
        <taxon>Pseudomonadota</taxon>
        <taxon>Gammaproteobacteria</taxon>
        <taxon>Enterobacterales</taxon>
        <taxon>Erwiniaceae</taxon>
        <taxon>Pantoea</taxon>
    </lineage>
</organism>
<dbReference type="Gene3D" id="3.40.50.300">
    <property type="entry name" value="P-loop containing nucleotide triphosphate hydrolases"/>
    <property type="match status" value="1"/>
</dbReference>
<dbReference type="RefSeq" id="WP_136130942.1">
    <property type="nucleotide sequence ID" value="NZ_PDKT01000002.1"/>
</dbReference>
<evidence type="ECO:0000313" key="3">
    <source>
        <dbReference type="EMBL" id="PPI87913.1"/>
    </source>
</evidence>
<evidence type="ECO:0000256" key="1">
    <source>
        <dbReference type="ARBA" id="ARBA00022741"/>
    </source>
</evidence>
<protein>
    <submittedName>
        <fullName evidence="3">Cell division protein ZapE</fullName>
    </submittedName>
</protein>
<keyword evidence="1" id="KW-0547">Nucleotide-binding</keyword>
<dbReference type="GO" id="GO:0051301">
    <property type="term" value="P:cell division"/>
    <property type="evidence" value="ECO:0007669"/>
    <property type="project" value="UniProtKB-KW"/>
</dbReference>
<dbReference type="PANTHER" id="PTHR12169">
    <property type="entry name" value="ATPASE N2B"/>
    <property type="match status" value="1"/>
</dbReference>
<dbReference type="Proteomes" id="UP000296153">
    <property type="component" value="Unassembled WGS sequence"/>
</dbReference>
<proteinExistence type="predicted"/>
<evidence type="ECO:0000256" key="2">
    <source>
        <dbReference type="ARBA" id="ARBA00022840"/>
    </source>
</evidence>
<keyword evidence="3" id="KW-0132">Cell division</keyword>
<dbReference type="PANTHER" id="PTHR12169:SF6">
    <property type="entry name" value="AFG1-LIKE ATPASE"/>
    <property type="match status" value="1"/>
</dbReference>
<keyword evidence="3" id="KW-0131">Cell cycle</keyword>
<dbReference type="GO" id="GO:0016887">
    <property type="term" value="F:ATP hydrolysis activity"/>
    <property type="evidence" value="ECO:0007669"/>
    <property type="project" value="InterPro"/>
</dbReference>
<keyword evidence="2" id="KW-0067">ATP-binding</keyword>
<dbReference type="NCBIfam" id="NF040713">
    <property type="entry name" value="ZapE"/>
    <property type="match status" value="1"/>
</dbReference>
<evidence type="ECO:0000313" key="4">
    <source>
        <dbReference type="Proteomes" id="UP000296153"/>
    </source>
</evidence>